<comment type="caution">
    <text evidence="6">The sequence shown here is derived from an EMBL/GenBank/DDBJ whole genome shotgun (WGS) entry which is preliminary data.</text>
</comment>
<evidence type="ECO:0000256" key="4">
    <source>
        <dbReference type="SAM" id="MobiDB-lite"/>
    </source>
</evidence>
<name>A0A553IBQ9_9PEZI</name>
<dbReference type="OrthoDB" id="20368at2759"/>
<gene>
    <name evidence="6" type="ORF">FHL15_001393</name>
</gene>
<evidence type="ECO:0008006" key="8">
    <source>
        <dbReference type="Google" id="ProtNLM"/>
    </source>
</evidence>
<keyword evidence="2" id="KW-0294">Fucose metabolism</keyword>
<dbReference type="AlphaFoldDB" id="A0A553IBQ9"/>
<keyword evidence="5" id="KW-0472">Membrane</keyword>
<evidence type="ECO:0000256" key="2">
    <source>
        <dbReference type="ARBA" id="ARBA00023253"/>
    </source>
</evidence>
<evidence type="ECO:0000313" key="7">
    <source>
        <dbReference type="Proteomes" id="UP000319160"/>
    </source>
</evidence>
<accession>A0A553IBQ9</accession>
<evidence type="ECO:0000256" key="1">
    <source>
        <dbReference type="ARBA" id="ARBA00022679"/>
    </source>
</evidence>
<dbReference type="InterPro" id="IPR019378">
    <property type="entry name" value="GDP-Fuc_O-FucTrfase"/>
</dbReference>
<dbReference type="Pfam" id="PF10250">
    <property type="entry name" value="O-FucT"/>
    <property type="match status" value="1"/>
</dbReference>
<dbReference type="Proteomes" id="UP000319160">
    <property type="component" value="Unassembled WGS sequence"/>
</dbReference>
<proteinExistence type="predicted"/>
<keyword evidence="7" id="KW-1185">Reference proteome</keyword>
<sequence>MAAQRPSTRRAASLALGAMILLIIWYDRIFNTSSQTSRPMTDINTHAPASHSNISPGDTTPADLSSARAPFVAWPLRRLCTEQVESDALVPGLVFICDNNSGGPGNIRNYILTCVRYAIEAGATGLQIPRIRTRSVNDKADLFKEYQPLSYMFSEAHFRAAMGEACPHISLFPSDEGLEAIPGVTAKAAREKLPPERMVRSITPKDFGGSRAGCDSRDPNRHTDRFGSAFRQWVRDTVADLGLRPPSWENPMLVRLSWGVLWDWHIFRDGPELAATFGGLLRIREDILELADRVVWSVKGLAALGVESGSSRLEENTHDGRFLGIHLRTEEDALSQWPTYENQSKGYFHRAEKQGFGGGVAYLASGSEKEARRFSEDAQTHLSLKVKSKYDLVQDQELERLKSLSWDQQALVDFAVLLQSDYFVGVSPSSFSINVALKRHLQNEGLYTRPWKVGASDKRSWLVGRYFSYWDDWLFMFDGMWP</sequence>
<evidence type="ECO:0000256" key="5">
    <source>
        <dbReference type="SAM" id="Phobius"/>
    </source>
</evidence>
<dbReference type="GO" id="GO:0006004">
    <property type="term" value="P:fucose metabolic process"/>
    <property type="evidence" value="ECO:0007669"/>
    <property type="project" value="UniProtKB-KW"/>
</dbReference>
<evidence type="ECO:0000256" key="3">
    <source>
        <dbReference type="ARBA" id="ARBA00023277"/>
    </source>
</evidence>
<feature type="transmembrane region" description="Helical" evidence="5">
    <location>
        <begin position="12"/>
        <end position="30"/>
    </location>
</feature>
<keyword evidence="3" id="KW-0119">Carbohydrate metabolism</keyword>
<keyword evidence="1" id="KW-0808">Transferase</keyword>
<keyword evidence="5" id="KW-0812">Transmembrane</keyword>
<dbReference type="STRING" id="2512241.A0A553IBQ9"/>
<feature type="region of interest" description="Disordered" evidence="4">
    <location>
        <begin position="40"/>
        <end position="62"/>
    </location>
</feature>
<organism evidence="6 7">
    <name type="scientific">Xylaria flabelliformis</name>
    <dbReference type="NCBI Taxonomy" id="2512241"/>
    <lineage>
        <taxon>Eukaryota</taxon>
        <taxon>Fungi</taxon>
        <taxon>Dikarya</taxon>
        <taxon>Ascomycota</taxon>
        <taxon>Pezizomycotina</taxon>
        <taxon>Sordariomycetes</taxon>
        <taxon>Xylariomycetidae</taxon>
        <taxon>Xylariales</taxon>
        <taxon>Xylariaceae</taxon>
        <taxon>Xylaria</taxon>
    </lineage>
</organism>
<evidence type="ECO:0000313" key="6">
    <source>
        <dbReference type="EMBL" id="TRX97638.1"/>
    </source>
</evidence>
<dbReference type="EMBL" id="VFLP01000005">
    <property type="protein sequence ID" value="TRX97638.1"/>
    <property type="molecule type" value="Genomic_DNA"/>
</dbReference>
<dbReference type="Gene3D" id="3.40.50.11350">
    <property type="match status" value="1"/>
</dbReference>
<keyword evidence="5" id="KW-1133">Transmembrane helix</keyword>
<reference evidence="7" key="1">
    <citation type="submission" date="2019-06" db="EMBL/GenBank/DDBJ databases">
        <title>Draft genome sequence of the griseofulvin-producing fungus Xylaria cubensis strain G536.</title>
        <authorList>
            <person name="Mead M.E."/>
            <person name="Raja H.A."/>
            <person name="Steenwyk J.L."/>
            <person name="Knowles S.L."/>
            <person name="Oberlies N.H."/>
            <person name="Rokas A."/>
        </authorList>
    </citation>
    <scope>NUCLEOTIDE SEQUENCE [LARGE SCALE GENOMIC DNA]</scope>
    <source>
        <strain evidence="7">G536</strain>
    </source>
</reference>
<protein>
    <recommendedName>
        <fullName evidence="8">Alternative oxidase</fullName>
    </recommendedName>
</protein>
<dbReference type="GO" id="GO:0016740">
    <property type="term" value="F:transferase activity"/>
    <property type="evidence" value="ECO:0007669"/>
    <property type="project" value="UniProtKB-KW"/>
</dbReference>
<dbReference type="CDD" id="cd11296">
    <property type="entry name" value="O-FucT_like"/>
    <property type="match status" value="1"/>
</dbReference>